<evidence type="ECO:0000313" key="10">
    <source>
        <dbReference type="Proteomes" id="UP000480684"/>
    </source>
</evidence>
<proteinExistence type="predicted"/>
<dbReference type="GO" id="GO:0016020">
    <property type="term" value="C:membrane"/>
    <property type="evidence" value="ECO:0007669"/>
    <property type="project" value="UniProtKB-SubCell"/>
</dbReference>
<evidence type="ECO:0000256" key="4">
    <source>
        <dbReference type="ARBA" id="ARBA00022656"/>
    </source>
</evidence>
<feature type="region of interest" description="Disordered" evidence="8">
    <location>
        <begin position="159"/>
        <end position="178"/>
    </location>
</feature>
<keyword evidence="4" id="KW-0800">Toxin</keyword>
<feature type="compositionally biased region" description="Pro residues" evidence="8">
    <location>
        <begin position="166"/>
        <end position="178"/>
    </location>
</feature>
<evidence type="ECO:0000256" key="5">
    <source>
        <dbReference type="ARBA" id="ARBA00022737"/>
    </source>
</evidence>
<evidence type="ECO:0000256" key="8">
    <source>
        <dbReference type="SAM" id="MobiDB-lite"/>
    </source>
</evidence>
<protein>
    <submittedName>
        <fullName evidence="9">Calcium-binding protein</fullName>
    </submittedName>
</protein>
<dbReference type="Proteomes" id="UP000480684">
    <property type="component" value="Unassembled WGS sequence"/>
</dbReference>
<dbReference type="InterPro" id="IPR050557">
    <property type="entry name" value="RTX_toxin/Mannuronan_C5-epim"/>
</dbReference>
<keyword evidence="5" id="KW-0677">Repeat</keyword>
<evidence type="ECO:0000256" key="7">
    <source>
        <dbReference type="ARBA" id="ARBA00023136"/>
    </source>
</evidence>
<dbReference type="Pfam" id="PF00353">
    <property type="entry name" value="HemolysinCabind"/>
    <property type="match status" value="12"/>
</dbReference>
<evidence type="ECO:0000256" key="2">
    <source>
        <dbReference type="ARBA" id="ARBA00004613"/>
    </source>
</evidence>
<dbReference type="InterPro" id="IPR018511">
    <property type="entry name" value="Hemolysin-typ_Ca-bd_CS"/>
</dbReference>
<feature type="compositionally biased region" description="Low complexity" evidence="8">
    <location>
        <begin position="115"/>
        <end position="132"/>
    </location>
</feature>
<name>A0A7C9UXP2_9PROT</name>
<dbReference type="PRINTS" id="PR00313">
    <property type="entry name" value="CABNDNGRPT"/>
</dbReference>
<dbReference type="GO" id="GO:0005576">
    <property type="term" value="C:extracellular region"/>
    <property type="evidence" value="ECO:0007669"/>
    <property type="project" value="UniProtKB-SubCell"/>
</dbReference>
<dbReference type="PANTHER" id="PTHR38340">
    <property type="entry name" value="S-LAYER PROTEIN"/>
    <property type="match status" value="1"/>
</dbReference>
<dbReference type="Gene3D" id="2.150.10.10">
    <property type="entry name" value="Serralysin-like metalloprotease, C-terminal"/>
    <property type="match status" value="6"/>
</dbReference>
<dbReference type="PANTHER" id="PTHR38340:SF1">
    <property type="entry name" value="S-LAYER PROTEIN"/>
    <property type="match status" value="1"/>
</dbReference>
<feature type="compositionally biased region" description="Basic and acidic residues" evidence="8">
    <location>
        <begin position="97"/>
        <end position="111"/>
    </location>
</feature>
<dbReference type="GO" id="GO:0005509">
    <property type="term" value="F:calcium ion binding"/>
    <property type="evidence" value="ECO:0007669"/>
    <property type="project" value="InterPro"/>
</dbReference>
<dbReference type="InterPro" id="IPR001343">
    <property type="entry name" value="Hemolysn_Ca-bd"/>
</dbReference>
<keyword evidence="10" id="KW-1185">Reference proteome</keyword>
<reference evidence="9 10" key="1">
    <citation type="submission" date="2020-02" db="EMBL/GenBank/DDBJ databases">
        <authorList>
            <person name="Dziuba M."/>
            <person name="Kuznetsov B."/>
            <person name="Mardanov A."/>
            <person name="Ravin N."/>
            <person name="Grouzdev D."/>
        </authorList>
    </citation>
    <scope>NUCLEOTIDE SEQUENCE [LARGE SCALE GENOMIC DNA]</scope>
    <source>
        <strain evidence="9 10">SpK</strain>
    </source>
</reference>
<dbReference type="InterPro" id="IPR011049">
    <property type="entry name" value="Serralysin-like_metalloprot_C"/>
</dbReference>
<dbReference type="RefSeq" id="WP_163680318.1">
    <property type="nucleotide sequence ID" value="NZ_JAAIYP010000038.1"/>
</dbReference>
<feature type="region of interest" description="Disordered" evidence="8">
    <location>
        <begin position="83"/>
        <end position="132"/>
    </location>
</feature>
<evidence type="ECO:0000256" key="3">
    <source>
        <dbReference type="ARBA" id="ARBA00022525"/>
    </source>
</evidence>
<accession>A0A7C9UXP2</accession>
<organism evidence="9 10">
    <name type="scientific">Magnetospirillum aberrantis SpK</name>
    <dbReference type="NCBI Taxonomy" id="908842"/>
    <lineage>
        <taxon>Bacteria</taxon>
        <taxon>Pseudomonadati</taxon>
        <taxon>Pseudomonadota</taxon>
        <taxon>Alphaproteobacteria</taxon>
        <taxon>Rhodospirillales</taxon>
        <taxon>Rhodospirillaceae</taxon>
        <taxon>Magnetospirillum</taxon>
    </lineage>
</organism>
<evidence type="ECO:0000256" key="1">
    <source>
        <dbReference type="ARBA" id="ARBA00004370"/>
    </source>
</evidence>
<sequence length="1646" mass="166141">MAEKTSVIAVDGKGQFQVPVPRAAIERIDIIDIDMVLQTKSGERLILPGAGIEAMTNAPPAVSFSDGRASTADLLSAVDKVETPPTSIPAMTSLTEFDQKKTEGKKNRTADDPADQAAQEAQAQQVAPLPVQGSESAVDKLVEKAEAMEADIRKKAFDPAPAQVYEPPPSGPDAPPGQPNTYKIPMYVSLAEGNVVNTTDNQDGNTFYGSGGPSGSALADGILAGDAKQYGTETLTGTAASETFYADGFYKASGTWATTGANLLNDAAAYAALDNDTGRAPTGTAFYYAKEIQLNVAGYVRTATSVTVSGLPDGVSIEGASQNVDGTWSIPVSSVFPTSSTLTLVYDVTKMHALTSTDVFMEVRIVGYSTEAFDITRTFVLRFADISDSSEVTTANPVYIAGSGWSDVYVMPTASAPHIINAGDGGNLVYAGNSADTITAGTGADVIRAYAGNDIVSAGAGDNTVYAGDGNDQVVTAGNADLIAAGSGDDYVYAGAGTNNVDGGAGTDWMSFNGVDASLLSGALSATQTLEKWLAHAGTDISGVSFVATDTSGSATTTRAGGSDTVVNIENLIGSQGNDTLDLSAYTGVKHILYGLDGNDVIKGADGADTLYGGAGDDSILGGVGDDLIFTAITSTETTVSAAALAGTAQDGSGVGSLSATAAATGGGVTFTQLTNVVDGGAGADTVIGGAGADYFIAHMGEHGTDTVRDSFVGGAGIDTLDMSDYTTSLSVTLSETSGTAQEKGGTTYYANFAGIERIATGSGADEVTGSGADAATGWTGADIIYTGQGNDTIYSGTGNDTVYAGDGYDTLYSEGGSDSLYGEAGNDIFYSYGGTSVLADTATVVMNGGDGSNTYYLYGATESVVGTDGIDTVSYWNGYSRYGVTSGSTVVDISGTSTRVYLGIFANLSTTDYGIDSSGNLVSGAASSYWRTGSTDPGSEWLLMGAGTNGYQWQADNDQRGFYANAEGDRYFGVENIVGTNYSDVLIGNDSDNVITGNGGNDALYGLGGDDTFANSQGTSVYIDGGTSTATAIATGTGVTSSAFTGGDTVNCDNHQVGYTVTLVADGSLVAGSMVSSAGVTSVLYGIENYIGGNSADVITGTSANNYLVGGGGNDTITGDDGDDVINLGYSYSNSGLSPNSGADTADGGAGNDWVSYLGLGTTGTAGVTIHLDTGRGIAGYDQYSKSSNNDYDDLKNFEHAQGSNYNDIIYGSSVANTLWGMAGNDTLYGLDGDDIIDGGSGNDTMVGGSGNDTYYVDSSSDVVSELAGEGIDTVYTTATFTLSSNVEVLTATGTYNINLTGNELDNTITGNSGNNSLNGGTGADAMTGGDGNDTYYVDNVGDSVVELAGEGTDTVYTSINYTLGANVEHLRAWNTSGLTLTGNALGNSIVGSSGADLLYGGDGDDSIDGGNGNDTIEGGVGADSMYGNGGTDTLSYASSSAGVTVDLGAGTASGGDAEGDVFSSFENLLGSSHADILTGNTGTNVIHGGGGNDVITGGGGTDTLYGDAGSDTLQLTTGQLNSYVYGGSGNAAGDAAEDGTDTLQVAGWNLGGNLINRLHSIEVIDVRDSTINSTSAITYSQINNILADGASGGKLVLYLDNGDTFTHTNSTAGSGGAALSDTTVTYTYSSGGGGNSHQVEVHWG</sequence>
<dbReference type="PRINTS" id="PR01488">
    <property type="entry name" value="RTXTOXINA"/>
</dbReference>
<dbReference type="InterPro" id="IPR003995">
    <property type="entry name" value="RTX_toxin_determinant-A"/>
</dbReference>
<comment type="caution">
    <text evidence="9">The sequence shown here is derived from an EMBL/GenBank/DDBJ whole genome shotgun (WGS) entry which is preliminary data.</text>
</comment>
<dbReference type="PROSITE" id="PS00330">
    <property type="entry name" value="HEMOLYSIN_CALCIUM"/>
    <property type="match status" value="5"/>
</dbReference>
<comment type="subcellular location">
    <subcellularLocation>
        <location evidence="1">Membrane</location>
    </subcellularLocation>
    <subcellularLocation>
        <location evidence="2">Secreted</location>
    </subcellularLocation>
</comment>
<dbReference type="SUPFAM" id="SSF51120">
    <property type="entry name" value="beta-Roll"/>
    <property type="match status" value="7"/>
</dbReference>
<evidence type="ECO:0000256" key="6">
    <source>
        <dbReference type="ARBA" id="ARBA00023026"/>
    </source>
</evidence>
<gene>
    <name evidence="9" type="ORF">G4223_13015</name>
</gene>
<keyword evidence="3" id="KW-0964">Secreted</keyword>
<dbReference type="GO" id="GO:0090729">
    <property type="term" value="F:toxin activity"/>
    <property type="evidence" value="ECO:0007669"/>
    <property type="project" value="UniProtKB-KW"/>
</dbReference>
<dbReference type="EMBL" id="JAAIYP010000038">
    <property type="protein sequence ID" value="NFV81032.1"/>
    <property type="molecule type" value="Genomic_DNA"/>
</dbReference>
<keyword evidence="6" id="KW-0843">Virulence</keyword>
<evidence type="ECO:0000313" key="9">
    <source>
        <dbReference type="EMBL" id="NFV81032.1"/>
    </source>
</evidence>
<keyword evidence="7" id="KW-0472">Membrane</keyword>